<proteinExistence type="predicted"/>
<evidence type="ECO:0000313" key="4">
    <source>
        <dbReference type="Proteomes" id="UP001301152"/>
    </source>
</evidence>
<dbReference type="RefSeq" id="WP_173560002.1">
    <property type="nucleotide sequence ID" value="NZ_JAPIUZ010000001.1"/>
</dbReference>
<dbReference type="Pfam" id="PF23961">
    <property type="entry name" value="Phage_tail_terminator_9"/>
    <property type="match status" value="1"/>
</dbReference>
<sequence length="235" mass="25087">MVETSGNTAGAAVSEPVTSRLFVALRAFCLKLLPRGTVVLQTRQNNTPVPDTSFVLLSILSRHGLTTGAQHNTPLAVTLSMPEEFVVQVSLFGDAAADNARILATAFRSEWTCMFFDSLAQQTNMAESQAGTPLSAGGWLQQTPPAVSSGGTLPDLPVPLAVPDAAQRPTRLVPLFAEEIRQLAFINGEQQYEQHWVLTLHCQATSSLTLPQTTASSASITLANTEALSLREISV</sequence>
<reference evidence="3 4" key="1">
    <citation type="submission" date="2022-11" db="EMBL/GenBank/DDBJ databases">
        <title>Genome sequencing of Acetobacter type strain.</title>
        <authorList>
            <person name="Heo J."/>
            <person name="Lee D."/>
            <person name="Han B.-H."/>
            <person name="Hong S.-B."/>
            <person name="Kwon S.-W."/>
        </authorList>
    </citation>
    <scope>NUCLEOTIDE SEQUENCE [LARGE SCALE GENOMIC DNA]</scope>
    <source>
        <strain evidence="3 4">KACC 21253</strain>
    </source>
</reference>
<dbReference type="Proteomes" id="UP001301152">
    <property type="component" value="Unassembled WGS sequence"/>
</dbReference>
<protein>
    <recommendedName>
        <fullName evidence="2">Phage neck terminator protein gp12-like domain-containing protein</fullName>
    </recommendedName>
</protein>
<feature type="region of interest" description="Disordered" evidence="1">
    <location>
        <begin position="130"/>
        <end position="152"/>
    </location>
</feature>
<name>A0ABT3QC78_9PROT</name>
<comment type="caution">
    <text evidence="3">The sequence shown here is derived from an EMBL/GenBank/DDBJ whole genome shotgun (WGS) entry which is preliminary data.</text>
</comment>
<dbReference type="EMBL" id="JAPIUZ010000001">
    <property type="protein sequence ID" value="MCX2562885.1"/>
    <property type="molecule type" value="Genomic_DNA"/>
</dbReference>
<evidence type="ECO:0000256" key="1">
    <source>
        <dbReference type="SAM" id="MobiDB-lite"/>
    </source>
</evidence>
<feature type="compositionally biased region" description="Polar residues" evidence="1">
    <location>
        <begin position="140"/>
        <end position="151"/>
    </location>
</feature>
<keyword evidence="4" id="KW-1185">Reference proteome</keyword>
<gene>
    <name evidence="3" type="ORF">OQ497_02715</name>
</gene>
<evidence type="ECO:0000313" key="3">
    <source>
        <dbReference type="EMBL" id="MCX2562885.1"/>
    </source>
</evidence>
<feature type="domain" description="Phage neck terminator protein gp12-like" evidence="2">
    <location>
        <begin position="21"/>
        <end position="116"/>
    </location>
</feature>
<organism evidence="3 4">
    <name type="scientific">Acetobacter thailandicus</name>
    <dbReference type="NCBI Taxonomy" id="1502842"/>
    <lineage>
        <taxon>Bacteria</taxon>
        <taxon>Pseudomonadati</taxon>
        <taxon>Pseudomonadota</taxon>
        <taxon>Alphaproteobacteria</taxon>
        <taxon>Acetobacterales</taxon>
        <taxon>Acetobacteraceae</taxon>
        <taxon>Acetobacter</taxon>
    </lineage>
</organism>
<dbReference type="InterPro" id="IPR057087">
    <property type="entry name" value="Gp12-like"/>
</dbReference>
<evidence type="ECO:0000259" key="2">
    <source>
        <dbReference type="Pfam" id="PF23961"/>
    </source>
</evidence>
<accession>A0ABT3QC78</accession>